<evidence type="ECO:0000256" key="1">
    <source>
        <dbReference type="ARBA" id="ARBA00004173"/>
    </source>
</evidence>
<evidence type="ECO:0000256" key="4">
    <source>
        <dbReference type="ARBA" id="ARBA00022946"/>
    </source>
</evidence>
<dbReference type="InterPro" id="IPR001648">
    <property type="entry name" value="Ribosomal_bS18"/>
</dbReference>
<name>A0A5S6QUK9_TRIMR</name>
<dbReference type="GO" id="GO:0003735">
    <property type="term" value="F:structural constituent of ribosome"/>
    <property type="evidence" value="ECO:0007669"/>
    <property type="project" value="InterPro"/>
</dbReference>
<dbReference type="Proteomes" id="UP000046395">
    <property type="component" value="Unassembled WGS sequence"/>
</dbReference>
<evidence type="ECO:0000256" key="10">
    <source>
        <dbReference type="ARBA" id="ARBA00035515"/>
    </source>
</evidence>
<evidence type="ECO:0000256" key="8">
    <source>
        <dbReference type="ARBA" id="ARBA00032055"/>
    </source>
</evidence>
<evidence type="ECO:0000256" key="3">
    <source>
        <dbReference type="ARBA" id="ARBA00022553"/>
    </source>
</evidence>
<dbReference type="Pfam" id="PF01084">
    <property type="entry name" value="Ribosomal_S18"/>
    <property type="match status" value="1"/>
</dbReference>
<proteinExistence type="inferred from homology"/>
<keyword evidence="11" id="KW-1185">Reference proteome</keyword>
<dbReference type="AlphaFoldDB" id="A0A5S6QUK9"/>
<dbReference type="Gene3D" id="4.10.640.10">
    <property type="entry name" value="Ribosomal protein S18"/>
    <property type="match status" value="1"/>
</dbReference>
<organism evidence="11 12">
    <name type="scientific">Trichuris muris</name>
    <name type="common">Mouse whipworm</name>
    <dbReference type="NCBI Taxonomy" id="70415"/>
    <lineage>
        <taxon>Eukaryota</taxon>
        <taxon>Metazoa</taxon>
        <taxon>Ecdysozoa</taxon>
        <taxon>Nematoda</taxon>
        <taxon>Enoplea</taxon>
        <taxon>Dorylaimia</taxon>
        <taxon>Trichinellida</taxon>
        <taxon>Trichuridae</taxon>
        <taxon>Trichuris</taxon>
    </lineage>
</organism>
<dbReference type="GO" id="GO:0032543">
    <property type="term" value="P:mitochondrial translation"/>
    <property type="evidence" value="ECO:0007669"/>
    <property type="project" value="InterPro"/>
</dbReference>
<keyword evidence="4" id="KW-0809">Transit peptide</keyword>
<dbReference type="InterPro" id="IPR036870">
    <property type="entry name" value="Ribosomal_bS18_sf"/>
</dbReference>
<comment type="subcellular location">
    <subcellularLocation>
        <location evidence="1">Mitochondrion</location>
    </subcellularLocation>
</comment>
<dbReference type="InterPro" id="IPR040054">
    <property type="entry name" value="MRPS18B"/>
</dbReference>
<keyword evidence="6" id="KW-0496">Mitochondrion</keyword>
<evidence type="ECO:0000256" key="2">
    <source>
        <dbReference type="ARBA" id="ARBA00006136"/>
    </source>
</evidence>
<accession>A0A5S6QUK9</accession>
<evidence type="ECO:0000256" key="9">
    <source>
        <dbReference type="ARBA" id="ARBA00035130"/>
    </source>
</evidence>
<dbReference type="STRING" id="70415.A0A5S6QUK9"/>
<dbReference type="PANTHER" id="PTHR13329:SF2">
    <property type="entry name" value="SMALL RIBOSOMAL SUBUNIT PROTEIN MS40"/>
    <property type="match status" value="1"/>
</dbReference>
<dbReference type="GO" id="GO:1990904">
    <property type="term" value="C:ribonucleoprotein complex"/>
    <property type="evidence" value="ECO:0007669"/>
    <property type="project" value="UniProtKB-KW"/>
</dbReference>
<dbReference type="PANTHER" id="PTHR13329">
    <property type="entry name" value="MITOCHONDRIAL RIBOSOMAL PROTEIN S18B"/>
    <property type="match status" value="1"/>
</dbReference>
<dbReference type="GO" id="GO:0005840">
    <property type="term" value="C:ribosome"/>
    <property type="evidence" value="ECO:0007669"/>
    <property type="project" value="UniProtKB-KW"/>
</dbReference>
<evidence type="ECO:0000313" key="11">
    <source>
        <dbReference type="Proteomes" id="UP000046395"/>
    </source>
</evidence>
<evidence type="ECO:0000256" key="5">
    <source>
        <dbReference type="ARBA" id="ARBA00022980"/>
    </source>
</evidence>
<evidence type="ECO:0000256" key="7">
    <source>
        <dbReference type="ARBA" id="ARBA00023274"/>
    </source>
</evidence>
<keyword evidence="7" id="KW-0687">Ribonucleoprotein</keyword>
<dbReference type="GO" id="GO:0005739">
    <property type="term" value="C:mitochondrion"/>
    <property type="evidence" value="ECO:0007669"/>
    <property type="project" value="UniProtKB-SubCell"/>
</dbReference>
<protein>
    <recommendedName>
        <fullName evidence="9">Small ribosomal subunit protein mS40</fullName>
    </recommendedName>
    <alternativeName>
        <fullName evidence="8">28S ribosomal protein S18-2, mitochondrial</fullName>
    </alternativeName>
    <alternativeName>
        <fullName evidence="10">28S ribosomal protein S18b, mitochondrial</fullName>
    </alternativeName>
</protein>
<evidence type="ECO:0000313" key="12">
    <source>
        <dbReference type="WBParaSite" id="TMUE_3000010808.1"/>
    </source>
</evidence>
<evidence type="ECO:0000256" key="6">
    <source>
        <dbReference type="ARBA" id="ARBA00023128"/>
    </source>
</evidence>
<keyword evidence="5" id="KW-0689">Ribosomal protein</keyword>
<dbReference type="WBParaSite" id="TMUE_3000010808.1">
    <property type="protein sequence ID" value="TMUE_3000010808.1"/>
    <property type="gene ID" value="WBGene00286555"/>
</dbReference>
<reference evidence="12" key="1">
    <citation type="submission" date="2019-12" db="UniProtKB">
        <authorList>
            <consortium name="WormBaseParasite"/>
        </authorList>
    </citation>
    <scope>IDENTIFICATION</scope>
</reference>
<dbReference type="SUPFAM" id="SSF46911">
    <property type="entry name" value="Ribosomal protein S18"/>
    <property type="match status" value="1"/>
</dbReference>
<sequence length="253" mass="29922">MVSKLRFSNISLRPFWSGKCQSVKHLCSAPLEEQAQSEVATIDPSDLGTNDVSKRKGKVRPLHSWSTSVRYLASNVFKETYCDSLVWQLYRRNFKGPMHLPPRTRYSCVNPDGRFKTNYPCPICRDEYLVVDYRNVKLLEQFIIPQTGGIVECRKCGVCEVQYLRICVEIQKAKDRGYIAFTVPFRTYDYSCYYPWWPSEKKWNHVEDEEEFELPDIQKPYVKYPVHHPDTFPDSMRPRLNPFKVVPYRRNNR</sequence>
<keyword evidence="3" id="KW-0597">Phosphoprotein</keyword>
<comment type="similarity">
    <text evidence="2">Belongs to the bacterial ribosomal protein bS18 family. Mitochondrion-specific ribosomal protein mS40 subfamily.</text>
</comment>